<organism evidence="3 4">
    <name type="scientific">Gemmatimonas aurantiaca</name>
    <dbReference type="NCBI Taxonomy" id="173480"/>
    <lineage>
        <taxon>Bacteria</taxon>
        <taxon>Pseudomonadati</taxon>
        <taxon>Gemmatimonadota</taxon>
        <taxon>Gemmatimonadia</taxon>
        <taxon>Gemmatimonadales</taxon>
        <taxon>Gemmatimonadaceae</taxon>
        <taxon>Gemmatimonas</taxon>
    </lineage>
</organism>
<evidence type="ECO:0000256" key="1">
    <source>
        <dbReference type="SAM" id="Phobius"/>
    </source>
</evidence>
<feature type="transmembrane region" description="Helical" evidence="1">
    <location>
        <begin position="100"/>
        <end position="118"/>
    </location>
</feature>
<dbReference type="Gene3D" id="1.10.10.1320">
    <property type="entry name" value="Anti-sigma factor, zinc-finger domain"/>
    <property type="match status" value="1"/>
</dbReference>
<dbReference type="EMBL" id="DPIY01000012">
    <property type="protein sequence ID" value="HCT59241.1"/>
    <property type="molecule type" value="Genomic_DNA"/>
</dbReference>
<dbReference type="InterPro" id="IPR041916">
    <property type="entry name" value="Anti_sigma_zinc_sf"/>
</dbReference>
<evidence type="ECO:0000313" key="3">
    <source>
        <dbReference type="EMBL" id="HCT59241.1"/>
    </source>
</evidence>
<feature type="domain" description="Putative zinc-finger" evidence="2">
    <location>
        <begin position="17"/>
        <end position="50"/>
    </location>
</feature>
<keyword evidence="1" id="KW-0812">Transmembrane</keyword>
<sequence>MNDTAQQSRPHDGEMSCDLVSSQVAAYLDGTLSPEAASRLEWHAASCAKCEVLLETATTRPMTYAPALPASLKVPTLAAVDAQRQLQHARHQRNLRWRRGGIVVTLAAAAVLVVTVVTRNGGLTNDPLMVADSGRVTSSPSAPLKSGVMREAESMAKVQAAPEFSALDAAMQELDAALEATPDDAELRRYRSTIRTRRDELERRVRDAAS</sequence>
<name>A0A3D4VDP8_9BACT</name>
<reference evidence="3 4" key="1">
    <citation type="journal article" date="2018" name="Nat. Biotechnol.">
        <title>A standardized bacterial taxonomy based on genome phylogeny substantially revises the tree of life.</title>
        <authorList>
            <person name="Parks D.H."/>
            <person name="Chuvochina M."/>
            <person name="Waite D.W."/>
            <person name="Rinke C."/>
            <person name="Skarshewski A."/>
            <person name="Chaumeil P.A."/>
            <person name="Hugenholtz P."/>
        </authorList>
    </citation>
    <scope>NUCLEOTIDE SEQUENCE [LARGE SCALE GENOMIC DNA]</scope>
    <source>
        <strain evidence="3">UBA8844</strain>
    </source>
</reference>
<gene>
    <name evidence="3" type="ORF">DGD08_18725</name>
</gene>
<dbReference type="AlphaFoldDB" id="A0A3D4VDP8"/>
<keyword evidence="1" id="KW-0472">Membrane</keyword>
<accession>A0A3D4VDP8</accession>
<proteinExistence type="predicted"/>
<evidence type="ECO:0000313" key="4">
    <source>
        <dbReference type="Proteomes" id="UP000264071"/>
    </source>
</evidence>
<keyword evidence="1" id="KW-1133">Transmembrane helix</keyword>
<evidence type="ECO:0000259" key="2">
    <source>
        <dbReference type="Pfam" id="PF13490"/>
    </source>
</evidence>
<protein>
    <submittedName>
        <fullName evidence="3">Zf-HC2 domain-containing protein</fullName>
    </submittedName>
</protein>
<comment type="caution">
    <text evidence="3">The sequence shown here is derived from an EMBL/GenBank/DDBJ whole genome shotgun (WGS) entry which is preliminary data.</text>
</comment>
<dbReference type="Proteomes" id="UP000264071">
    <property type="component" value="Unassembled WGS sequence"/>
</dbReference>
<dbReference type="Pfam" id="PF13490">
    <property type="entry name" value="zf-HC2"/>
    <property type="match status" value="1"/>
</dbReference>
<dbReference type="InterPro" id="IPR027383">
    <property type="entry name" value="Znf_put"/>
</dbReference>